<dbReference type="RefSeq" id="WP_123819322.1">
    <property type="nucleotide sequence ID" value="NZ_RKQG01000001.1"/>
</dbReference>
<protein>
    <recommendedName>
        <fullName evidence="3">DUF1508 domain-containing protein</fullName>
    </recommendedName>
</protein>
<proteinExistence type="predicted"/>
<keyword evidence="2" id="KW-1185">Reference proteome</keyword>
<evidence type="ECO:0000313" key="1">
    <source>
        <dbReference type="EMBL" id="RPE36223.1"/>
    </source>
</evidence>
<comment type="caution">
    <text evidence="1">The sequence shown here is derived from an EMBL/GenBank/DDBJ whole genome shotgun (WGS) entry which is preliminary data.</text>
</comment>
<name>A0A3N4RS68_9ACTN</name>
<dbReference type="AlphaFoldDB" id="A0A3N4RS68"/>
<reference evidence="1 2" key="1">
    <citation type="submission" date="2018-11" db="EMBL/GenBank/DDBJ databases">
        <title>Sequencing the genomes of 1000 actinobacteria strains.</title>
        <authorList>
            <person name="Klenk H.-P."/>
        </authorList>
    </citation>
    <scope>NUCLEOTIDE SEQUENCE [LARGE SCALE GENOMIC DNA]</scope>
    <source>
        <strain evidence="1 2">DSM 44781</strain>
    </source>
</reference>
<evidence type="ECO:0008006" key="3">
    <source>
        <dbReference type="Google" id="ProtNLM"/>
    </source>
</evidence>
<sequence length="139" mass="14840">MSGAEAGRGPRLVPVRGADGRVGWSLVAANGRRLASAVRAYRNDRELAAGIGELLAERAALRFVLGQREDRLWVWTAHLPARTTRAGAGGGEAIARSARGYLRRDQCRQSVTAFLQGADHVQRLRRLGGGGGSVLPSGW</sequence>
<accession>A0A3N4RS68</accession>
<evidence type="ECO:0000313" key="2">
    <source>
        <dbReference type="Proteomes" id="UP000266906"/>
    </source>
</evidence>
<organism evidence="1 2">
    <name type="scientific">Kitasatospora cineracea</name>
    <dbReference type="NCBI Taxonomy" id="88074"/>
    <lineage>
        <taxon>Bacteria</taxon>
        <taxon>Bacillati</taxon>
        <taxon>Actinomycetota</taxon>
        <taxon>Actinomycetes</taxon>
        <taxon>Kitasatosporales</taxon>
        <taxon>Streptomycetaceae</taxon>
        <taxon>Kitasatospora</taxon>
    </lineage>
</organism>
<dbReference type="EMBL" id="RKQG01000001">
    <property type="protein sequence ID" value="RPE36223.1"/>
    <property type="molecule type" value="Genomic_DNA"/>
</dbReference>
<dbReference type="Proteomes" id="UP000266906">
    <property type="component" value="Unassembled WGS sequence"/>
</dbReference>
<gene>
    <name evidence="1" type="ORF">EDD38_4592</name>
</gene>